<comment type="caution">
    <text evidence="2">The sequence shown here is derived from an EMBL/GenBank/DDBJ whole genome shotgun (WGS) entry which is preliminary data.</text>
</comment>
<evidence type="ECO:0000313" key="2">
    <source>
        <dbReference type="EMBL" id="KAK2760508.1"/>
    </source>
</evidence>
<organism evidence="2 3">
    <name type="scientific">Colletotrichum kahawae</name>
    <name type="common">Coffee berry disease fungus</name>
    <dbReference type="NCBI Taxonomy" id="34407"/>
    <lineage>
        <taxon>Eukaryota</taxon>
        <taxon>Fungi</taxon>
        <taxon>Dikarya</taxon>
        <taxon>Ascomycota</taxon>
        <taxon>Pezizomycotina</taxon>
        <taxon>Sordariomycetes</taxon>
        <taxon>Hypocreomycetidae</taxon>
        <taxon>Glomerellales</taxon>
        <taxon>Glomerellaceae</taxon>
        <taxon>Colletotrichum</taxon>
        <taxon>Colletotrichum gloeosporioides species complex</taxon>
    </lineage>
</organism>
<keyword evidence="1" id="KW-0175">Coiled coil</keyword>
<name>A0AAE0D6Q0_COLKA</name>
<proteinExistence type="predicted"/>
<dbReference type="EMBL" id="VYYT01000169">
    <property type="protein sequence ID" value="KAK2760508.1"/>
    <property type="molecule type" value="Genomic_DNA"/>
</dbReference>
<accession>A0AAE0D6Q0</accession>
<sequence length="160" mass="17954">MADVKEPGVVVATIYTTVKGDTPYVFPGLEYDALIEDVKAAEARKEIEDQEAYYASFESWNDVPDPMVIAFLHEGKDAIHDVETAAVADASLRKATQELQEMHHAQLAASEEQQDVLRNELDKMKLQCAAFMETINKLQVENQNLRDKLALAEFTTKHSL</sequence>
<reference evidence="2" key="1">
    <citation type="submission" date="2023-02" db="EMBL/GenBank/DDBJ databases">
        <title>Colletotrichum kahawae CIFC_Que2 genome sequencing and assembly.</title>
        <authorList>
            <person name="Baroncelli R."/>
        </authorList>
    </citation>
    <scope>NUCLEOTIDE SEQUENCE</scope>
    <source>
        <strain evidence="2">CIFC_Que2</strain>
    </source>
</reference>
<gene>
    <name evidence="2" type="ORF">CKAH01_16468</name>
</gene>
<evidence type="ECO:0000313" key="3">
    <source>
        <dbReference type="Proteomes" id="UP001281614"/>
    </source>
</evidence>
<dbReference type="Proteomes" id="UP001281614">
    <property type="component" value="Unassembled WGS sequence"/>
</dbReference>
<evidence type="ECO:0000256" key="1">
    <source>
        <dbReference type="SAM" id="Coils"/>
    </source>
</evidence>
<dbReference type="AlphaFoldDB" id="A0AAE0D6Q0"/>
<keyword evidence="3" id="KW-1185">Reference proteome</keyword>
<protein>
    <submittedName>
        <fullName evidence="2">Uncharacterized protein</fullName>
    </submittedName>
</protein>
<feature type="coiled-coil region" evidence="1">
    <location>
        <begin position="107"/>
        <end position="155"/>
    </location>
</feature>